<organism evidence="2 3">
    <name type="scientific">Amycolatopsis thailandensis</name>
    <dbReference type="NCBI Taxonomy" id="589330"/>
    <lineage>
        <taxon>Bacteria</taxon>
        <taxon>Bacillati</taxon>
        <taxon>Actinomycetota</taxon>
        <taxon>Actinomycetes</taxon>
        <taxon>Pseudonocardiales</taxon>
        <taxon>Pseudonocardiaceae</taxon>
        <taxon>Amycolatopsis</taxon>
    </lineage>
</organism>
<dbReference type="EMBL" id="NMQT01000031">
    <property type="protein sequence ID" value="OXM57040.1"/>
    <property type="molecule type" value="Genomic_DNA"/>
</dbReference>
<evidence type="ECO:0000313" key="2">
    <source>
        <dbReference type="EMBL" id="OXM57040.1"/>
    </source>
</evidence>
<accession>A0A229SDW7</accession>
<comment type="caution">
    <text evidence="2">The sequence shown here is derived from an EMBL/GenBank/DDBJ whole genome shotgun (WGS) entry which is preliminary data.</text>
</comment>
<protein>
    <submittedName>
        <fullName evidence="2">Uncharacterized protein</fullName>
    </submittedName>
</protein>
<gene>
    <name evidence="2" type="ORF">CFP71_09905</name>
</gene>
<evidence type="ECO:0000256" key="1">
    <source>
        <dbReference type="SAM" id="MobiDB-lite"/>
    </source>
</evidence>
<dbReference type="Gene3D" id="3.90.1530.30">
    <property type="match status" value="1"/>
</dbReference>
<dbReference type="InterPro" id="IPR036086">
    <property type="entry name" value="ParB/Sulfiredoxin_sf"/>
</dbReference>
<reference evidence="2 3" key="1">
    <citation type="submission" date="2017-07" db="EMBL/GenBank/DDBJ databases">
        <title>Amycolatopsis thailandensis Genome sequencing and assembly.</title>
        <authorList>
            <person name="Kaur N."/>
            <person name="Mayilraj S."/>
        </authorList>
    </citation>
    <scope>NUCLEOTIDE SEQUENCE [LARGE SCALE GENOMIC DNA]</scope>
    <source>
        <strain evidence="2 3">JCM 16380</strain>
    </source>
</reference>
<sequence>MTTMEIPSAIDRIPSLGPIADSQPDFVPEPDFLADGPDTAEADLAPDVLAGAPVTDIEVLEVAPKKLIIGANARRDVVLDPDFVRSIGRRGVREPIRVYRDGNGALVVHDGQRRTLAALRKKLELVRVIVEPRPEADESDLERSRIVDQVVVNRHRLDITSADQVGATQQLLELGLDARAIARECSIPIKEVETTVRVAKSDLARKALDEGALDLTQAAVVAEFADDDEAVASLTEYAAQRPEQFDHAAQRLRDRREETRLRQEATDKLTAEGVTVVDRPDNLSFGKARRLTDLRTAPNTKPGVKISPTRHESCSGHAVFLDYHGWKPVDERVIIVHICTDFAGHGHAERNALAGKTTFSSSTTSRVSGPMSDEEKAARRTVIKNGKDWDSAVKVRAKWLKTFGARKTAPKDAASWIAQMWAEGGTDLRKAMEADHELAATLLNIKPKTGRTRYNRKLTHPIADAAAKATPGRATMINLILLLAALEAGTDRRRTWDTPTAAQVAYLTKLKSWGYALSPVEELVVASRDTAVTTPATTATAETAESDSEDDSEDDCEKSEEADTLAEPTSIGDEEPAGQGEPTSGTAESVGDVLTGTGHDVDLAA</sequence>
<feature type="region of interest" description="Disordered" evidence="1">
    <location>
        <begin position="533"/>
        <end position="605"/>
    </location>
</feature>
<dbReference type="Gene3D" id="1.10.10.2830">
    <property type="match status" value="1"/>
</dbReference>
<dbReference type="Proteomes" id="UP000215223">
    <property type="component" value="Unassembled WGS sequence"/>
</dbReference>
<evidence type="ECO:0000313" key="3">
    <source>
        <dbReference type="Proteomes" id="UP000215223"/>
    </source>
</evidence>
<proteinExistence type="predicted"/>
<feature type="compositionally biased region" description="Acidic residues" evidence="1">
    <location>
        <begin position="544"/>
        <end position="564"/>
    </location>
</feature>
<dbReference type="SUPFAM" id="SSF110849">
    <property type="entry name" value="ParB/Sulfiredoxin"/>
    <property type="match status" value="1"/>
</dbReference>
<name>A0A229SDW7_9PSEU</name>
<dbReference type="AlphaFoldDB" id="A0A229SDW7"/>
<keyword evidence="3" id="KW-1185">Reference proteome</keyword>
<dbReference type="SUPFAM" id="SSF109709">
    <property type="entry name" value="KorB DNA-binding domain-like"/>
    <property type="match status" value="1"/>
</dbReference>
<dbReference type="CDD" id="cd16387">
    <property type="entry name" value="ParB_N_Srx"/>
    <property type="match status" value="1"/>
</dbReference>
<feature type="compositionally biased region" description="Low complexity" evidence="1">
    <location>
        <begin position="533"/>
        <end position="543"/>
    </location>
</feature>